<dbReference type="InterPro" id="IPR049492">
    <property type="entry name" value="BD-FAE-like_dom"/>
</dbReference>
<protein>
    <submittedName>
        <fullName evidence="3">Alpha/beta hydrolase</fullName>
    </submittedName>
</protein>
<evidence type="ECO:0000259" key="2">
    <source>
        <dbReference type="Pfam" id="PF20434"/>
    </source>
</evidence>
<dbReference type="RefSeq" id="WP_381431196.1">
    <property type="nucleotide sequence ID" value="NZ_JBHSNO010000005.1"/>
</dbReference>
<evidence type="ECO:0000256" key="1">
    <source>
        <dbReference type="ARBA" id="ARBA00022801"/>
    </source>
</evidence>
<dbReference type="InterPro" id="IPR050300">
    <property type="entry name" value="GDXG_lipolytic_enzyme"/>
</dbReference>
<dbReference type="PANTHER" id="PTHR48081">
    <property type="entry name" value="AB HYDROLASE SUPERFAMILY PROTEIN C4A8.06C"/>
    <property type="match status" value="1"/>
</dbReference>
<comment type="caution">
    <text evidence="3">The sequence shown here is derived from an EMBL/GenBank/DDBJ whole genome shotgun (WGS) entry which is preliminary data.</text>
</comment>
<dbReference type="Proteomes" id="UP001596109">
    <property type="component" value="Unassembled WGS sequence"/>
</dbReference>
<dbReference type="SUPFAM" id="SSF53474">
    <property type="entry name" value="alpha/beta-Hydrolases"/>
    <property type="match status" value="1"/>
</dbReference>
<proteinExistence type="predicted"/>
<dbReference type="EMBL" id="JBHSNO010000005">
    <property type="protein sequence ID" value="MFC5588146.1"/>
    <property type="molecule type" value="Genomic_DNA"/>
</dbReference>
<sequence length="290" mass="32990">MLKTTIVFKKEKNFELKGDFYPASQTNRPVIMYIHGGGLLWGSREDMKSEQIEYYHKAGFNIFSIDYRLAPESKLPAIKEDIADALDWVEKEGAQQFDYDPENIAVIGSSAGGFLALLTGTFTKKPKAIVSFYGYGDILGDWALKPSPHYAKMTNVPRELAKMLVSNDIISVGPIEKRYALYMYARQHGVWIEELTGLIPIIEKEELSKYCPLNHVHADFPPTLLLHGTNDEDVPYEQSVLMAEALRKNGVDEQFITIPDGKHQFDEDWENPVVQHAFEEVISFLTRKLI</sequence>
<dbReference type="Pfam" id="PF20434">
    <property type="entry name" value="BD-FAE"/>
    <property type="match status" value="1"/>
</dbReference>
<feature type="domain" description="BD-FAE-like" evidence="2">
    <location>
        <begin position="23"/>
        <end position="246"/>
    </location>
</feature>
<evidence type="ECO:0000313" key="4">
    <source>
        <dbReference type="Proteomes" id="UP001596109"/>
    </source>
</evidence>
<gene>
    <name evidence="3" type="ORF">ACFPRA_04585</name>
</gene>
<evidence type="ECO:0000313" key="3">
    <source>
        <dbReference type="EMBL" id="MFC5588146.1"/>
    </source>
</evidence>
<keyword evidence="1 3" id="KW-0378">Hydrolase</keyword>
<organism evidence="3 4">
    <name type="scientific">Sporosarcina soli</name>
    <dbReference type="NCBI Taxonomy" id="334736"/>
    <lineage>
        <taxon>Bacteria</taxon>
        <taxon>Bacillati</taxon>
        <taxon>Bacillota</taxon>
        <taxon>Bacilli</taxon>
        <taxon>Bacillales</taxon>
        <taxon>Caryophanaceae</taxon>
        <taxon>Sporosarcina</taxon>
    </lineage>
</organism>
<dbReference type="InterPro" id="IPR029058">
    <property type="entry name" value="AB_hydrolase_fold"/>
</dbReference>
<reference evidence="4" key="1">
    <citation type="journal article" date="2019" name="Int. J. Syst. Evol. Microbiol.">
        <title>The Global Catalogue of Microorganisms (GCM) 10K type strain sequencing project: providing services to taxonomists for standard genome sequencing and annotation.</title>
        <authorList>
            <consortium name="The Broad Institute Genomics Platform"/>
            <consortium name="The Broad Institute Genome Sequencing Center for Infectious Disease"/>
            <person name="Wu L."/>
            <person name="Ma J."/>
        </authorList>
    </citation>
    <scope>NUCLEOTIDE SEQUENCE [LARGE SCALE GENOMIC DNA]</scope>
    <source>
        <strain evidence="4">CGMCC 4.1434</strain>
    </source>
</reference>
<dbReference type="Gene3D" id="3.40.50.1820">
    <property type="entry name" value="alpha/beta hydrolase"/>
    <property type="match status" value="1"/>
</dbReference>
<dbReference type="GO" id="GO:0016787">
    <property type="term" value="F:hydrolase activity"/>
    <property type="evidence" value="ECO:0007669"/>
    <property type="project" value="UniProtKB-KW"/>
</dbReference>
<name>A0ABW0TFI0_9BACL</name>
<accession>A0ABW0TFI0</accession>
<keyword evidence="4" id="KW-1185">Reference proteome</keyword>